<gene>
    <name evidence="4" type="ORF">FHR97_001864</name>
</gene>
<name>A0A7W5HKZ9_9GAMM</name>
<dbReference type="EMBL" id="JACHXR010000004">
    <property type="protein sequence ID" value="MBB3231012.1"/>
    <property type="molecule type" value="Genomic_DNA"/>
</dbReference>
<dbReference type="Pfam" id="PF05426">
    <property type="entry name" value="Alginate_lyase"/>
    <property type="match status" value="1"/>
</dbReference>
<dbReference type="AlphaFoldDB" id="A0A7W5HKZ9"/>
<keyword evidence="5" id="KW-1185">Reference proteome</keyword>
<organism evidence="4 5">
    <name type="scientific">Halomonas stenophila</name>
    <dbReference type="NCBI Taxonomy" id="795312"/>
    <lineage>
        <taxon>Bacteria</taxon>
        <taxon>Pseudomonadati</taxon>
        <taxon>Pseudomonadota</taxon>
        <taxon>Gammaproteobacteria</taxon>
        <taxon>Oceanospirillales</taxon>
        <taxon>Halomonadaceae</taxon>
        <taxon>Halomonas</taxon>
    </lineage>
</organism>
<comment type="caution">
    <text evidence="4">The sequence shown here is derived from an EMBL/GenBank/DDBJ whole genome shotgun (WGS) entry which is preliminary data.</text>
</comment>
<dbReference type="Proteomes" id="UP000518892">
    <property type="component" value="Unassembled WGS sequence"/>
</dbReference>
<evidence type="ECO:0000256" key="1">
    <source>
        <dbReference type="ARBA" id="ARBA00022729"/>
    </source>
</evidence>
<evidence type="ECO:0000259" key="3">
    <source>
        <dbReference type="Pfam" id="PF05426"/>
    </source>
</evidence>
<dbReference type="InterPro" id="IPR008929">
    <property type="entry name" value="Chondroitin_lyas"/>
</dbReference>
<keyword evidence="1" id="KW-0732">Signal</keyword>
<dbReference type="SUPFAM" id="SSF48230">
    <property type="entry name" value="Chondroitin AC/alginate lyase"/>
    <property type="match status" value="1"/>
</dbReference>
<keyword evidence="2 4" id="KW-0456">Lyase</keyword>
<evidence type="ECO:0000313" key="4">
    <source>
        <dbReference type="EMBL" id="MBB3231012.1"/>
    </source>
</evidence>
<protein>
    <submittedName>
        <fullName evidence="4">Poly(Beta-D-mannuronate) lyase</fullName>
        <ecNumber evidence="4">4.2.2.3</ecNumber>
    </submittedName>
</protein>
<dbReference type="InterPro" id="IPR008397">
    <property type="entry name" value="Alginate_lyase_dom"/>
</dbReference>
<proteinExistence type="predicted"/>
<accession>A0A7W5HKZ9</accession>
<dbReference type="GO" id="GO:0042597">
    <property type="term" value="C:periplasmic space"/>
    <property type="evidence" value="ECO:0007669"/>
    <property type="project" value="InterPro"/>
</dbReference>
<evidence type="ECO:0000313" key="5">
    <source>
        <dbReference type="Proteomes" id="UP000518892"/>
    </source>
</evidence>
<evidence type="ECO:0000256" key="2">
    <source>
        <dbReference type="ARBA" id="ARBA00023239"/>
    </source>
</evidence>
<feature type="domain" description="Alginate lyase" evidence="3">
    <location>
        <begin position="106"/>
        <end position="333"/>
    </location>
</feature>
<dbReference type="RefSeq" id="WP_221187747.1">
    <property type="nucleotide sequence ID" value="NZ_JACHXR010000004.1"/>
</dbReference>
<dbReference type="Gene3D" id="1.50.10.100">
    <property type="entry name" value="Chondroitin AC/alginate lyase"/>
    <property type="match status" value="1"/>
</dbReference>
<reference evidence="4 5" key="1">
    <citation type="submission" date="2020-08" db="EMBL/GenBank/DDBJ databases">
        <title>Genomic Encyclopedia of Type Strains, Phase III (KMG-III): the genomes of soil and plant-associated and newly described type strains.</title>
        <authorList>
            <person name="Whitman W."/>
        </authorList>
    </citation>
    <scope>NUCLEOTIDE SEQUENCE [LARGE SCALE GENOMIC DNA]</scope>
    <source>
        <strain evidence="4 5">CECT 7744</strain>
    </source>
</reference>
<dbReference type="EC" id="4.2.2.3" evidence="4"/>
<sequence length="419" mass="47604">MTQFTGLRRASLPQRLLSGLSLALCGLGAGGLPAAQAMTLEERAELDLSEYKVTAPDASYLDVEARMTLLEDVDNAILLQEIDKLSTGTSCQQLLAYDPIDTRMRIPGYYPSPEEWELASEPLFQFEDSVSQLAGSYVATGDDYYAECLVRFLDKWAQEDALTNYYYDPIEPQAWFATESMIFAAAMAYSVVRPEIEGMQEERKRIEAWLNDLAHQHAAIPGQSIGSCCNNHFYRRALYGTMVGVLTEDDELFRFGVSAIYSALHDLTEEGALPLEVSRGRRATHYQNYALLYLITNMQIISRQGYDIFDLEVEGNTIHDAVDFALEIFEDPAALGDMAPLEQYTGFLKDNQYFSWMEIYQTRYHDPQIAEFIRRMRPIYNRSAGGYITLYFMEPDAQRNIVMDEKQREDAAFKGLGEQ</sequence>
<dbReference type="GO" id="GO:0045135">
    <property type="term" value="F:poly(beta-D-mannuronate) lyase activity"/>
    <property type="evidence" value="ECO:0007669"/>
    <property type="project" value="UniProtKB-EC"/>
</dbReference>